<dbReference type="STRING" id="857293.CAAU_0393"/>
<protein>
    <submittedName>
        <fullName evidence="1">Uncharacterized protein</fullName>
    </submittedName>
</protein>
<keyword evidence="2" id="KW-1185">Reference proteome</keyword>
<organism evidence="1 2">
    <name type="scientific">Caloramator australicus RC3</name>
    <dbReference type="NCBI Taxonomy" id="857293"/>
    <lineage>
        <taxon>Bacteria</taxon>
        <taxon>Bacillati</taxon>
        <taxon>Bacillota</taxon>
        <taxon>Clostridia</taxon>
        <taxon>Eubacteriales</taxon>
        <taxon>Clostridiaceae</taxon>
        <taxon>Caloramator</taxon>
    </lineage>
</organism>
<evidence type="ECO:0000313" key="2">
    <source>
        <dbReference type="Proteomes" id="UP000007652"/>
    </source>
</evidence>
<dbReference type="OrthoDB" id="2374476at2"/>
<evidence type="ECO:0000313" key="1">
    <source>
        <dbReference type="EMBL" id="CCC58042.1"/>
    </source>
</evidence>
<gene>
    <name evidence="1" type="ORF">CAAU_0393</name>
</gene>
<dbReference type="eggNOG" id="ENOG5033160">
    <property type="taxonomic scope" value="Bacteria"/>
</dbReference>
<dbReference type="EMBL" id="CAKP01000017">
    <property type="protein sequence ID" value="CCC58042.1"/>
    <property type="molecule type" value="Genomic_DNA"/>
</dbReference>
<dbReference type="RefSeq" id="WP_008907760.1">
    <property type="nucleotide sequence ID" value="NZ_CAKP01000017.1"/>
</dbReference>
<dbReference type="Proteomes" id="UP000007652">
    <property type="component" value="Unassembled WGS sequence"/>
</dbReference>
<name>G0V4K2_9CLOT</name>
<sequence length="172" mass="20527">MLIYILPFYLEGVGDVCKVKDEKGERIVYIKLSNMLKNIFKERMLDFKEVRRKCRKVLNQKNIIPLMLNEKEILLPIKIRKPRTSRDEVYGYINFHFIDKIEEGEILLKDGQKIFFIESYRSVIKRTKLVKTLEKEFCDKIKLDKFDFNAPATKGDIAFILNEILYLKKLLE</sequence>
<comment type="caution">
    <text evidence="1">The sequence shown here is derived from an EMBL/GenBank/DDBJ whole genome shotgun (WGS) entry which is preliminary data.</text>
</comment>
<proteinExistence type="predicted"/>
<reference evidence="1 2" key="1">
    <citation type="journal article" date="2011" name="J. Bacteriol.">
        <title>Draft genome sequence of Caloramator australicus strain RC3T, a thermoanaerobe from the Great Artesian Basin of Australia.</title>
        <authorList>
            <person name="Ogg C.D."/>
            <person name="Patel B.K.C."/>
        </authorList>
    </citation>
    <scope>NUCLEOTIDE SEQUENCE [LARGE SCALE GENOMIC DNA]</scope>
    <source>
        <strain evidence="1 2">RC3</strain>
    </source>
</reference>
<accession>G0V4K2</accession>
<dbReference type="AlphaFoldDB" id="G0V4K2"/>